<dbReference type="InterPro" id="IPR006153">
    <property type="entry name" value="Cation/H_exchanger_TM"/>
</dbReference>
<evidence type="ECO:0000256" key="7">
    <source>
        <dbReference type="ARBA" id="ARBA00023136"/>
    </source>
</evidence>
<dbReference type="GO" id="GO:0005886">
    <property type="term" value="C:plasma membrane"/>
    <property type="evidence" value="ECO:0007669"/>
    <property type="project" value="TreeGrafter"/>
</dbReference>
<feature type="region of interest" description="Disordered" evidence="9">
    <location>
        <begin position="1033"/>
        <end position="1052"/>
    </location>
</feature>
<dbReference type="AlphaFoldDB" id="A0A6P3PWR2"/>
<keyword evidence="6" id="KW-0406">Ion transport</keyword>
<accession>A0A6P3PWR2</accession>
<feature type="transmembrane region" description="Helical" evidence="10">
    <location>
        <begin position="229"/>
        <end position="248"/>
    </location>
</feature>
<dbReference type="PROSITE" id="PS50042">
    <property type="entry name" value="CNMP_BINDING_3"/>
    <property type="match status" value="1"/>
</dbReference>
<feature type="transmembrane region" description="Helical" evidence="10">
    <location>
        <begin position="189"/>
        <end position="209"/>
    </location>
</feature>
<feature type="compositionally biased region" description="Low complexity" evidence="9">
    <location>
        <begin position="1033"/>
        <end position="1043"/>
    </location>
</feature>
<dbReference type="InterPro" id="IPR014710">
    <property type="entry name" value="RmlC-like_jellyroll"/>
</dbReference>
<dbReference type="Pfam" id="PF00520">
    <property type="entry name" value="Ion_trans"/>
    <property type="match status" value="1"/>
</dbReference>
<dbReference type="InterPro" id="IPR000595">
    <property type="entry name" value="cNMP-bd_dom"/>
</dbReference>
<evidence type="ECO:0000256" key="8">
    <source>
        <dbReference type="ARBA" id="ARBA00023201"/>
    </source>
</evidence>
<evidence type="ECO:0000256" key="1">
    <source>
        <dbReference type="ARBA" id="ARBA00004141"/>
    </source>
</evidence>
<sequence length="1077" mass="123005">MNSNSSIDRVVHKRLSGTWVEYFRNKFISYPPDLPEIILVLSSICTIGAFLNLRLKDFLIPLPVILFLIGCSFEILSFTSDQAQRYADAIQWMDPNLFFNLFPPIIFFNAAFDMDVYMLQKLLCQILLITIPGFAINYTLIFWYLASVNKLYLNTISQFLFSTILLSSDPMLTAAAIRDLGLSKVLVDLINGESLITSIITFTLFASIMEINVNLKHMNHSLAHEIVNEIWSCYLASFLFGILSSKMIQLWMSTILGDDVNHISLSFSFLYLIFFICELVGMSGIVTLAIMGLFLNSTSFKPGVESLLLKFWNCLSFVAFLMVFTFVGLLIPAPMYLHISFSDIYYSLSVYFTLIALSSYQLVLFHGVSVCLVTLMVSRVILPVAVSKLGLCDVTSTKYKSLYYTFQHFQEITKSVASALKFDKDLANADWNMVEKAIKLQNPYALNQGETPEHQKVTCPNCNKEVDGTLNMEALELANRRLLSAQIASYQRQYRSEILSQSAVQMLVGAAGSFGEKGEYMSLETIKAYSESKKFLSFIRKVLLNWVYNTKKEKGVPSRQMYIMPSILQARDPSCSSPVAIAAMRKEYFLHTWNLFELIITLIGIIDVILIKTHSTGHAFNLIQMVVFLKTVRLFRILRILKLITPKLLQLIDKKMSHQISLKYAILKGYVQGEADIMTIINQIANSKQVKQMLLKKVTRNTVHAMKELGYLECDHPDIAVNMKTKEEINVMLNLAKEIIKVFRLKGILHKIEASEINKLIMDKKRELLDFQPITKAPTTLATLYHIPWLDKNKKHINFIKERAKIITYDCGNNIFEEDDEPKGIYIIISGMVKLKRSKPGLVIDHILQESEEKDNQIIYTDYMISGEIIGELNCLTNEPMKYSATCKTVVETCFIPKSHLYEAFEQCCPHIEYKMWLKLGLSITAKKIREHLSYEDWTYKMQLKLCNINLKDIPKGTKTDIYDETVIYVILIHGAVEDCQLRKVYKAPFLIPITCHQIQGTEEITKVMIVQTPIDAKNFRWSTRTYILSRKPSIPKASSSPAGLNEEGLQNETVTEIQELTKLSDVEEEMNIYENA</sequence>
<keyword evidence="12" id="KW-1185">Reference proteome</keyword>
<keyword evidence="5" id="KW-0915">Sodium</keyword>
<dbReference type="PANTHER" id="PTHR10110:SF87">
    <property type="entry name" value="SODIUM_HYDROGEN EXCHANGER 10"/>
    <property type="match status" value="1"/>
</dbReference>
<evidence type="ECO:0000256" key="6">
    <source>
        <dbReference type="ARBA" id="ARBA00023065"/>
    </source>
</evidence>
<proteinExistence type="predicted"/>
<keyword evidence="8" id="KW-0739">Sodium transport</keyword>
<organism evidence="12 13">
    <name type="scientific">Pteropus vampyrus</name>
    <name type="common">Large flying fox</name>
    <dbReference type="NCBI Taxonomy" id="132908"/>
    <lineage>
        <taxon>Eukaryota</taxon>
        <taxon>Metazoa</taxon>
        <taxon>Chordata</taxon>
        <taxon>Craniata</taxon>
        <taxon>Vertebrata</taxon>
        <taxon>Euteleostomi</taxon>
        <taxon>Mammalia</taxon>
        <taxon>Eutheria</taxon>
        <taxon>Laurasiatheria</taxon>
        <taxon>Chiroptera</taxon>
        <taxon>Yinpterochiroptera</taxon>
        <taxon>Pteropodoidea</taxon>
        <taxon>Pteropodidae</taxon>
        <taxon>Pteropodinae</taxon>
        <taxon>Pteropus</taxon>
    </lineage>
</organism>
<evidence type="ECO:0000256" key="5">
    <source>
        <dbReference type="ARBA" id="ARBA00023053"/>
    </source>
</evidence>
<dbReference type="CDD" id="cd00038">
    <property type="entry name" value="CAP_ED"/>
    <property type="match status" value="1"/>
</dbReference>
<evidence type="ECO:0000256" key="2">
    <source>
        <dbReference type="ARBA" id="ARBA00022448"/>
    </source>
</evidence>
<dbReference type="GO" id="GO:0015385">
    <property type="term" value="F:sodium:proton antiporter activity"/>
    <property type="evidence" value="ECO:0007669"/>
    <property type="project" value="InterPro"/>
</dbReference>
<feature type="transmembrane region" description="Helical" evidence="10">
    <location>
        <begin position="126"/>
        <end position="146"/>
    </location>
</feature>
<comment type="subcellular location">
    <subcellularLocation>
        <location evidence="1">Membrane</location>
        <topology evidence="1">Multi-pass membrane protein</topology>
    </subcellularLocation>
</comment>
<dbReference type="Pfam" id="PF00027">
    <property type="entry name" value="cNMP_binding"/>
    <property type="match status" value="1"/>
</dbReference>
<dbReference type="InterPro" id="IPR018422">
    <property type="entry name" value="Cation/H_exchanger_CPA1"/>
</dbReference>
<feature type="transmembrane region" description="Helical" evidence="10">
    <location>
        <begin position="34"/>
        <end position="51"/>
    </location>
</feature>
<dbReference type="GO" id="GO:0098719">
    <property type="term" value="P:sodium ion import across plasma membrane"/>
    <property type="evidence" value="ECO:0007669"/>
    <property type="project" value="TreeGrafter"/>
</dbReference>
<evidence type="ECO:0000256" key="9">
    <source>
        <dbReference type="SAM" id="MobiDB-lite"/>
    </source>
</evidence>
<name>A0A6P3PWR2_PTEVA</name>
<evidence type="ECO:0000256" key="3">
    <source>
        <dbReference type="ARBA" id="ARBA00022692"/>
    </source>
</evidence>
<keyword evidence="3 10" id="KW-0812">Transmembrane</keyword>
<protein>
    <submittedName>
        <fullName evidence="13">Sodium/hydrogen exchanger 10</fullName>
    </submittedName>
</protein>
<dbReference type="Proteomes" id="UP000515202">
    <property type="component" value="Unplaced"/>
</dbReference>
<evidence type="ECO:0000259" key="11">
    <source>
        <dbReference type="PROSITE" id="PS50042"/>
    </source>
</evidence>
<feature type="transmembrane region" description="Helical" evidence="10">
    <location>
        <begin position="593"/>
        <end position="611"/>
    </location>
</feature>
<keyword evidence="2" id="KW-0813">Transport</keyword>
<feature type="transmembrane region" description="Helical" evidence="10">
    <location>
        <begin position="269"/>
        <end position="295"/>
    </location>
</feature>
<feature type="transmembrane region" description="Helical" evidence="10">
    <location>
        <begin position="344"/>
        <end position="361"/>
    </location>
</feature>
<reference evidence="13" key="1">
    <citation type="submission" date="2025-08" db="UniProtKB">
        <authorList>
            <consortium name="RefSeq"/>
        </authorList>
    </citation>
    <scope>IDENTIFICATION</scope>
    <source>
        <tissue evidence="13">Kidney</tissue>
    </source>
</reference>
<dbReference type="PANTHER" id="PTHR10110">
    <property type="entry name" value="SODIUM/HYDROGEN EXCHANGER"/>
    <property type="match status" value="1"/>
</dbReference>
<evidence type="ECO:0000256" key="10">
    <source>
        <dbReference type="SAM" id="Phobius"/>
    </source>
</evidence>
<dbReference type="InterPro" id="IPR018490">
    <property type="entry name" value="cNMP-bd_dom_sf"/>
</dbReference>
<keyword evidence="7 10" id="KW-0472">Membrane</keyword>
<dbReference type="RefSeq" id="XP_011353803.1">
    <property type="nucleotide sequence ID" value="XM_011355501.2"/>
</dbReference>
<dbReference type="GO" id="GO:0051453">
    <property type="term" value="P:regulation of intracellular pH"/>
    <property type="evidence" value="ECO:0007669"/>
    <property type="project" value="TreeGrafter"/>
</dbReference>
<evidence type="ECO:0000256" key="4">
    <source>
        <dbReference type="ARBA" id="ARBA00022989"/>
    </source>
</evidence>
<feature type="transmembrane region" description="Helical" evidence="10">
    <location>
        <begin position="315"/>
        <end position="337"/>
    </location>
</feature>
<dbReference type="Pfam" id="PF00999">
    <property type="entry name" value="Na_H_Exchanger"/>
    <property type="match status" value="1"/>
</dbReference>
<dbReference type="SUPFAM" id="SSF51206">
    <property type="entry name" value="cAMP-binding domain-like"/>
    <property type="match status" value="1"/>
</dbReference>
<keyword evidence="4 10" id="KW-1133">Transmembrane helix</keyword>
<feature type="transmembrane region" description="Helical" evidence="10">
    <location>
        <begin position="98"/>
        <end position="119"/>
    </location>
</feature>
<dbReference type="GO" id="GO:0015386">
    <property type="term" value="F:potassium:proton antiporter activity"/>
    <property type="evidence" value="ECO:0007669"/>
    <property type="project" value="TreeGrafter"/>
</dbReference>
<dbReference type="InterPro" id="IPR027359">
    <property type="entry name" value="Volt_channel_dom_sf"/>
</dbReference>
<dbReference type="InterPro" id="IPR005821">
    <property type="entry name" value="Ion_trans_dom"/>
</dbReference>
<dbReference type="CTD" id="285335"/>
<dbReference type="Gene3D" id="2.60.120.10">
    <property type="entry name" value="Jelly Rolls"/>
    <property type="match status" value="1"/>
</dbReference>
<evidence type="ECO:0000313" key="12">
    <source>
        <dbReference type="Proteomes" id="UP000515202"/>
    </source>
</evidence>
<dbReference type="GeneID" id="105289017"/>
<dbReference type="Gene3D" id="1.20.120.350">
    <property type="entry name" value="Voltage-gated potassium channels. Chain C"/>
    <property type="match status" value="1"/>
</dbReference>
<dbReference type="KEGG" id="pvp:105289017"/>
<dbReference type="FunFam" id="2.60.120.10:FF:000067">
    <property type="entry name" value="Solute carrier family 9 member C1"/>
    <property type="match status" value="1"/>
</dbReference>
<feature type="transmembrane region" description="Helical" evidence="10">
    <location>
        <begin position="58"/>
        <end position="78"/>
    </location>
</feature>
<evidence type="ECO:0000313" key="13">
    <source>
        <dbReference type="RefSeq" id="XP_011353803.1"/>
    </source>
</evidence>
<feature type="domain" description="Cyclic nucleotide-binding" evidence="11">
    <location>
        <begin position="809"/>
        <end position="880"/>
    </location>
</feature>
<gene>
    <name evidence="13" type="primary">SLC9C1</name>
</gene>
<dbReference type="OrthoDB" id="441412at2759"/>